<evidence type="ECO:0000313" key="1">
    <source>
        <dbReference type="EMBL" id="MBB4620969.1"/>
    </source>
</evidence>
<gene>
    <name evidence="1" type="ORF">GGQ57_000843</name>
</gene>
<name>A0ABR6KJI1_9BACT</name>
<keyword evidence="2" id="KW-1185">Reference proteome</keyword>
<reference evidence="1 2" key="1">
    <citation type="submission" date="2020-08" db="EMBL/GenBank/DDBJ databases">
        <title>Genomic Encyclopedia of Type Strains, Phase IV (KMG-IV): sequencing the most valuable type-strain genomes for metagenomic binning, comparative biology and taxonomic classification.</title>
        <authorList>
            <person name="Goeker M."/>
        </authorList>
    </citation>
    <scope>NUCLEOTIDE SEQUENCE [LARGE SCALE GENOMIC DNA]</scope>
    <source>
        <strain evidence="1 2">DSM 102983</strain>
    </source>
</reference>
<organism evidence="1 2">
    <name type="scientific">Parabacteroides faecis</name>
    <dbReference type="NCBI Taxonomy" id="1217282"/>
    <lineage>
        <taxon>Bacteria</taxon>
        <taxon>Pseudomonadati</taxon>
        <taxon>Bacteroidota</taxon>
        <taxon>Bacteroidia</taxon>
        <taxon>Bacteroidales</taxon>
        <taxon>Tannerellaceae</taxon>
        <taxon>Parabacteroides</taxon>
    </lineage>
</organism>
<comment type="caution">
    <text evidence="1">The sequence shown here is derived from an EMBL/GenBank/DDBJ whole genome shotgun (WGS) entry which is preliminary data.</text>
</comment>
<accession>A0ABR6KJI1</accession>
<dbReference type="Proteomes" id="UP000533637">
    <property type="component" value="Unassembled WGS sequence"/>
</dbReference>
<evidence type="ECO:0000313" key="2">
    <source>
        <dbReference type="Proteomes" id="UP000533637"/>
    </source>
</evidence>
<dbReference type="EMBL" id="JACHOC010000001">
    <property type="protein sequence ID" value="MBB4620969.1"/>
    <property type="molecule type" value="Genomic_DNA"/>
</dbReference>
<protein>
    <submittedName>
        <fullName evidence="1">Uncharacterized protein</fullName>
    </submittedName>
</protein>
<proteinExistence type="predicted"/>
<sequence>MTSKELYDLILSQKLSTETCICRLHHPCSASALCGLMSLNVLANTTSQWDVVSTQLMKKKIQGISEMTTYYLHCEDFDNYYRNL</sequence>